<dbReference type="RefSeq" id="WP_055608671.1">
    <property type="nucleotide sequence ID" value="NZ_CP023697.1"/>
</dbReference>
<dbReference type="GeneID" id="95537235"/>
<evidence type="ECO:0000259" key="4">
    <source>
        <dbReference type="PROSITE" id="PS50043"/>
    </source>
</evidence>
<dbReference type="EMBL" id="CP023697">
    <property type="protein sequence ID" value="QEV07992.1"/>
    <property type="molecule type" value="Genomic_DNA"/>
</dbReference>
<dbReference type="Pfam" id="PF00196">
    <property type="entry name" value="GerE"/>
    <property type="match status" value="1"/>
</dbReference>
<dbReference type="SUPFAM" id="SSF46894">
    <property type="entry name" value="C-terminal effector domain of the bipartite response regulators"/>
    <property type="match status" value="1"/>
</dbReference>
<evidence type="ECO:0000256" key="3">
    <source>
        <dbReference type="ARBA" id="ARBA00023163"/>
    </source>
</evidence>
<proteinExistence type="predicted"/>
<dbReference type="InterPro" id="IPR036388">
    <property type="entry name" value="WH-like_DNA-bd_sf"/>
</dbReference>
<evidence type="ECO:0000313" key="6">
    <source>
        <dbReference type="Proteomes" id="UP000326041"/>
    </source>
</evidence>
<organism evidence="5 6">
    <name type="scientific">Streptomyces prasinus</name>
    <dbReference type="NCBI Taxonomy" id="67345"/>
    <lineage>
        <taxon>Bacteria</taxon>
        <taxon>Bacillati</taxon>
        <taxon>Actinomycetota</taxon>
        <taxon>Actinomycetes</taxon>
        <taxon>Kitasatosporales</taxon>
        <taxon>Streptomycetaceae</taxon>
        <taxon>Streptomyces</taxon>
    </lineage>
</organism>
<accession>A0ABX6B297</accession>
<gene>
    <name evidence="5" type="ORF">CP972_22250</name>
</gene>
<evidence type="ECO:0000313" key="5">
    <source>
        <dbReference type="EMBL" id="QEV07992.1"/>
    </source>
</evidence>
<dbReference type="Proteomes" id="UP000326041">
    <property type="component" value="Chromosome"/>
</dbReference>
<dbReference type="PROSITE" id="PS50043">
    <property type="entry name" value="HTH_LUXR_2"/>
    <property type="match status" value="1"/>
</dbReference>
<name>A0ABX6B297_9ACTN</name>
<evidence type="ECO:0000256" key="2">
    <source>
        <dbReference type="ARBA" id="ARBA00023125"/>
    </source>
</evidence>
<dbReference type="CDD" id="cd06170">
    <property type="entry name" value="LuxR_C_like"/>
    <property type="match status" value="1"/>
</dbReference>
<dbReference type="PANTHER" id="PTHR44688:SF16">
    <property type="entry name" value="DNA-BINDING TRANSCRIPTIONAL ACTIVATOR DEVR_DOSR"/>
    <property type="match status" value="1"/>
</dbReference>
<dbReference type="PANTHER" id="PTHR44688">
    <property type="entry name" value="DNA-BINDING TRANSCRIPTIONAL ACTIVATOR DEVR_DOSR"/>
    <property type="match status" value="1"/>
</dbReference>
<keyword evidence="3" id="KW-0804">Transcription</keyword>
<keyword evidence="2" id="KW-0238">DNA-binding</keyword>
<sequence>MLDTKAPPEADLLALREVVEGPLHEIAGRFSRFLSDRWPHTALVIFTKECTGRPRKVAGATEMINKVTIDELEQLKDLVEPGRPIGATAAVGGATRTVWAVRDPVGTLLVLVPRASRKRLPQPAALSALFGIVATSISQQVAQASPDYLAESRAASSERARTITEMATAHESALVAVLNTLRATALDDRRARVAATESASVALVALRSAQKSDLALSEEPAPAAFTKLRRDIRHLLKHHEAHVEFVPPAKAARPLPGEVAYAARAMTRTAVLAFTAQPDPSRLRVAWTCDGTSLRIDVREQESGSVDVRTLSLQLEGRARTLGATVSLDAVPGWGSRAGITLPFDPPAVRTGETRLSSLNAREREVLHLLAQGKRNKAIAEALGITESTVKFHVTGVLRKLEVSSRGEAAALALNGYEQGPRAGGREG</sequence>
<keyword evidence="1" id="KW-0805">Transcription regulation</keyword>
<dbReference type="InterPro" id="IPR016032">
    <property type="entry name" value="Sig_transdc_resp-reg_C-effctor"/>
</dbReference>
<dbReference type="SMART" id="SM00421">
    <property type="entry name" value="HTH_LUXR"/>
    <property type="match status" value="1"/>
</dbReference>
<feature type="domain" description="HTH luxR-type" evidence="4">
    <location>
        <begin position="352"/>
        <end position="417"/>
    </location>
</feature>
<protein>
    <submittedName>
        <fullName evidence="5">LuxR family transcriptional regulator</fullName>
    </submittedName>
</protein>
<keyword evidence="6" id="KW-1185">Reference proteome</keyword>
<dbReference type="InterPro" id="IPR000792">
    <property type="entry name" value="Tscrpt_reg_LuxR_C"/>
</dbReference>
<dbReference type="Gene3D" id="1.10.10.10">
    <property type="entry name" value="Winged helix-like DNA-binding domain superfamily/Winged helix DNA-binding domain"/>
    <property type="match status" value="1"/>
</dbReference>
<evidence type="ECO:0000256" key="1">
    <source>
        <dbReference type="ARBA" id="ARBA00023015"/>
    </source>
</evidence>
<dbReference type="PRINTS" id="PR00038">
    <property type="entry name" value="HTHLUXR"/>
</dbReference>
<reference evidence="5 6" key="1">
    <citation type="submission" date="2017-09" db="EMBL/GenBank/DDBJ databases">
        <authorList>
            <person name="Lee N."/>
            <person name="Cho B.-K."/>
        </authorList>
    </citation>
    <scope>NUCLEOTIDE SEQUENCE [LARGE SCALE GENOMIC DNA]</scope>
    <source>
        <strain evidence="5 6">ATCC 13879</strain>
    </source>
</reference>